<dbReference type="AlphaFoldDB" id="A0A3P8Z7M6"/>
<feature type="region of interest" description="Disordered" evidence="4">
    <location>
        <begin position="214"/>
        <end position="348"/>
    </location>
</feature>
<dbReference type="PANTHER" id="PTHR10903">
    <property type="entry name" value="GTPASE, IMAP FAMILY MEMBER-RELATED"/>
    <property type="match status" value="1"/>
</dbReference>
<feature type="compositionally biased region" description="Basic and acidic residues" evidence="4">
    <location>
        <begin position="787"/>
        <end position="799"/>
    </location>
</feature>
<name>A0A3P8Z7M6_ESOLU</name>
<evidence type="ECO:0000256" key="3">
    <source>
        <dbReference type="ARBA" id="ARBA00023134"/>
    </source>
</evidence>
<dbReference type="SUPFAM" id="SSF52540">
    <property type="entry name" value="P-loop containing nucleoside triphosphate hydrolases"/>
    <property type="match status" value="2"/>
</dbReference>
<dbReference type="STRING" id="8010.ENSELUP00000024809"/>
<feature type="region of interest" description="Disordered" evidence="4">
    <location>
        <begin position="942"/>
        <end position="972"/>
    </location>
</feature>
<reference evidence="6" key="3">
    <citation type="submission" date="2025-08" db="UniProtKB">
        <authorList>
            <consortium name="Ensembl"/>
        </authorList>
    </citation>
    <scope>IDENTIFICATION</scope>
</reference>
<dbReference type="Ensembl" id="ENSELUT00000036342.3">
    <property type="protein sequence ID" value="ENSELUP00000024799.3"/>
    <property type="gene ID" value="ENSELUG00000023533.3"/>
</dbReference>
<dbReference type="Bgee" id="ENSELUG00000023533">
    <property type="expression patterns" value="Expressed in nose and 14 other cell types or tissues"/>
</dbReference>
<evidence type="ECO:0000259" key="5">
    <source>
        <dbReference type="PROSITE" id="PS51720"/>
    </source>
</evidence>
<evidence type="ECO:0000313" key="7">
    <source>
        <dbReference type="Proteomes" id="UP000265140"/>
    </source>
</evidence>
<keyword evidence="3" id="KW-0342">GTP-binding</keyword>
<evidence type="ECO:0000256" key="1">
    <source>
        <dbReference type="ARBA" id="ARBA00008535"/>
    </source>
</evidence>
<evidence type="ECO:0000256" key="2">
    <source>
        <dbReference type="ARBA" id="ARBA00022741"/>
    </source>
</evidence>
<evidence type="ECO:0000313" key="6">
    <source>
        <dbReference type="Ensembl" id="ENSELUP00000024799.3"/>
    </source>
</evidence>
<dbReference type="Pfam" id="PF04548">
    <property type="entry name" value="AIG1"/>
    <property type="match status" value="2"/>
</dbReference>
<dbReference type="InterPro" id="IPR045058">
    <property type="entry name" value="GIMA/IAN/Toc"/>
</dbReference>
<feature type="domain" description="AIG1-type G" evidence="5">
    <location>
        <begin position="14"/>
        <end position="213"/>
    </location>
</feature>
<evidence type="ECO:0000256" key="4">
    <source>
        <dbReference type="SAM" id="MobiDB-lite"/>
    </source>
</evidence>
<reference evidence="6" key="4">
    <citation type="submission" date="2025-09" db="UniProtKB">
        <authorList>
            <consortium name="Ensembl"/>
        </authorList>
    </citation>
    <scope>IDENTIFICATION</scope>
</reference>
<proteinExistence type="inferred from homology"/>
<dbReference type="Gene3D" id="3.40.50.300">
    <property type="entry name" value="P-loop containing nucleotide triphosphate hydrolases"/>
    <property type="match status" value="2"/>
</dbReference>
<feature type="region of interest" description="Disordered" evidence="4">
    <location>
        <begin position="761"/>
        <end position="802"/>
    </location>
</feature>
<protein>
    <recommendedName>
        <fullName evidence="5">AIG1-type G domain-containing protein</fullName>
    </recommendedName>
</protein>
<accession>A0A3P8Z7M6</accession>
<dbReference type="InterPro" id="IPR027417">
    <property type="entry name" value="P-loop_NTPase"/>
</dbReference>
<dbReference type="FunFam" id="3.40.50.300:FF:002274">
    <property type="entry name" value="Si:dkeyp-69e1.8"/>
    <property type="match status" value="1"/>
</dbReference>
<keyword evidence="2" id="KW-0547">Nucleotide-binding</keyword>
<dbReference type="OMA" id="RFHIMER"/>
<dbReference type="PROSITE" id="PS51720">
    <property type="entry name" value="G_AIG1"/>
    <property type="match status" value="2"/>
</dbReference>
<comment type="similarity">
    <text evidence="1">Belongs to the TRAFAC class TrmE-Era-EngA-EngB-Septin-like GTPase superfamily. AIG1/Toc34/Toc159-like paraseptin GTPase family. IAN subfamily.</text>
</comment>
<feature type="domain" description="AIG1-type G" evidence="5">
    <location>
        <begin position="532"/>
        <end position="749"/>
    </location>
</feature>
<feature type="compositionally biased region" description="Low complexity" evidence="4">
    <location>
        <begin position="515"/>
        <end position="524"/>
    </location>
</feature>
<feature type="compositionally biased region" description="Low complexity" evidence="4">
    <location>
        <begin position="856"/>
        <end position="886"/>
    </location>
</feature>
<organism evidence="6 7">
    <name type="scientific">Esox lucius</name>
    <name type="common">Northern pike</name>
    <dbReference type="NCBI Taxonomy" id="8010"/>
    <lineage>
        <taxon>Eukaryota</taxon>
        <taxon>Metazoa</taxon>
        <taxon>Chordata</taxon>
        <taxon>Craniata</taxon>
        <taxon>Vertebrata</taxon>
        <taxon>Euteleostomi</taxon>
        <taxon>Actinopterygii</taxon>
        <taxon>Neopterygii</taxon>
        <taxon>Teleostei</taxon>
        <taxon>Protacanthopterygii</taxon>
        <taxon>Esociformes</taxon>
        <taxon>Esocidae</taxon>
        <taxon>Esox</taxon>
    </lineage>
</organism>
<feature type="region of interest" description="Disordered" evidence="4">
    <location>
        <begin position="489"/>
        <end position="535"/>
    </location>
</feature>
<dbReference type="GeneTree" id="ENSGT00940000165343"/>
<dbReference type="InterPro" id="IPR006703">
    <property type="entry name" value="G_AIG1"/>
</dbReference>
<dbReference type="FunFam" id="3.40.50.300:FF:000366">
    <property type="entry name" value="GTPase, IMAP family member 2"/>
    <property type="match status" value="1"/>
</dbReference>
<dbReference type="PANTHER" id="PTHR10903:SF167">
    <property type="entry name" value="GTPASE IMAP FAMILY MEMBER 6-RELATED"/>
    <property type="match status" value="1"/>
</dbReference>
<feature type="compositionally biased region" description="Basic and acidic residues" evidence="4">
    <location>
        <begin position="391"/>
        <end position="424"/>
    </location>
</feature>
<dbReference type="InParanoid" id="A0A3P8Z7M6"/>
<sequence>MSDILPSSVAGSLEPELRLVLLGSIGCGKTLTGDTLLGVPSSPFASGPSPRLCHLRRGTSAGRRLTVVEAPRWYWSGGHMDTDVRKETERAFDLCDPGPHAFLLLVPIGQFTEVERRVPSELEVVFGEGVLDHTLVVLTCGDYLMGKEAGRYLEGEDPGLREVINRCGGRYHVINNRQSQDRNQVRELLEKVENIVEKRRGCYMKQNTLQRENEALAREREEEREKEEREREERARQNEREKQARQKETEEQARQKEREEQARQKETEEQARQKETEEQARQKETEEQARQKEREEQAKEREKELREVKVQAGERVMEGRASERERELRQKQAEVEEEKRATVLESSHATVTQTRRYWGSRSTVLPKSPLERRVEEVQGMEDYRLQVEEKEKREEMMRRKEREGMEDRREGTENGKELMEERVTAKPAVKNLYSAPVPQPQPSEPRNGGPTVFTRTPSFNLTKEGAVLSQMSEDRTEPTKKVVNTIYHRINSSEMMTPSSPRSSPSSPLVHTDASPSSPLFSPAPSSPPPSSSEMRVVMLGRSGSGKSAVGNVLLGREEFVSLPDRPTPITQDCQKGRAIVAGRHVAVVDTPDWSHSDHPPERVRSQLSSCVALAAPGPHAFLFCVPVDQPAREELKALNVLEKVFGPGAVRTHTLVLFTHADRLRRSGKASDGGVDEVERYISSQRRDLLELVERCGDRYHVMEGGARVGGGAEEERRSVEQLLEKVERTVREGGGGWYSCILFQEAEDRVRQRQTEIARERRGGQGLRSPSMQPVTETEEEEVKQEEIERTREEAERSVSVMELEGLPSFSSPPSFMTSIWDAVGGAGGKVLSAFPRPVWGNKTGAGAINVENLPSLPSSAQSPSSLPSSARSPSSLPSSAQPPSFLRSVWEKVGAGASRIPKSTAGGAFLGAVLGVFLGGPVGGAIGATVGSVMTEVGRWRSSTKKNSPEETDLIAGLEGQMDEPLETE</sequence>
<reference evidence="7" key="1">
    <citation type="journal article" date="2014" name="PLoS ONE">
        <title>The genome and linkage map of the northern pike (Esox lucius): conserved synteny revealed between the salmonid sister group and the Neoteleostei.</title>
        <authorList>
            <person name="Rondeau E.B."/>
            <person name="Minkley D.R."/>
            <person name="Leong J.S."/>
            <person name="Messmer A.M."/>
            <person name="Jantzen J.R."/>
            <person name="von Schalburg K.R."/>
            <person name="Lemon C."/>
            <person name="Bird N.H."/>
            <person name="Koop B.F."/>
        </authorList>
    </citation>
    <scope>NUCLEOTIDE SEQUENCE</scope>
</reference>
<keyword evidence="7" id="KW-1185">Reference proteome</keyword>
<dbReference type="GO" id="GO:0005525">
    <property type="term" value="F:GTP binding"/>
    <property type="evidence" value="ECO:0007669"/>
    <property type="project" value="UniProtKB-KW"/>
</dbReference>
<reference evidence="6" key="2">
    <citation type="submission" date="2020-02" db="EMBL/GenBank/DDBJ databases">
        <title>Esox lucius (northern pike) genome, fEsoLuc1, primary haplotype.</title>
        <authorList>
            <person name="Myers G."/>
            <person name="Karagic N."/>
            <person name="Meyer A."/>
            <person name="Pippel M."/>
            <person name="Reichard M."/>
            <person name="Winkler S."/>
            <person name="Tracey A."/>
            <person name="Sims Y."/>
            <person name="Howe K."/>
            <person name="Rhie A."/>
            <person name="Formenti G."/>
            <person name="Durbin R."/>
            <person name="Fedrigo O."/>
            <person name="Jarvis E.D."/>
        </authorList>
    </citation>
    <scope>NUCLEOTIDE SEQUENCE [LARGE SCALE GENOMIC DNA]</scope>
</reference>
<dbReference type="Proteomes" id="UP000265140">
    <property type="component" value="Chromosome 9"/>
</dbReference>
<feature type="compositionally biased region" description="Low complexity" evidence="4">
    <location>
        <begin position="492"/>
        <end position="508"/>
    </location>
</feature>
<feature type="region of interest" description="Disordered" evidence="4">
    <location>
        <begin position="391"/>
        <end position="459"/>
    </location>
</feature>
<feature type="compositionally biased region" description="Basic and acidic residues" evidence="4">
    <location>
        <begin position="214"/>
        <end position="309"/>
    </location>
</feature>
<feature type="compositionally biased region" description="Basic and acidic residues" evidence="4">
    <location>
        <begin position="315"/>
        <end position="342"/>
    </location>
</feature>
<feature type="region of interest" description="Disordered" evidence="4">
    <location>
        <begin position="855"/>
        <end position="886"/>
    </location>
</feature>